<feature type="transmembrane region" description="Helical" evidence="13">
    <location>
        <begin position="307"/>
        <end position="330"/>
    </location>
</feature>
<sequence length="427" mass="48191">MASYSNECADQVMNQTNVTENPWPYIECFYGPQTQELPMTILITVINGIIFVTGLLGNIAVCIVIIKQPTLHTATNYYLFNLAVSDVTLLVFGLPNDVAMYWHQYPWPLGQIFCRFRALISEAASYVSVLTVVAFSTERYIAICYPLYLRAISGLQRAVWIIAALWAVSFISALPFAGNTNITHLTYPPNSTDIVPESAMCVMVSQPENFPLTELSSIIFFIVPMVIIAVLYTNMGIAISRASENRLAGKIKGSIHRKNKKNQSNRSIIRMLSLVVLGFFVCWAPFHAQRLMTIYFQGSDLIEEVNYWMYFITGICYYFSSTLNPILYNVMSEKMRFAFKEIFCGVKAKKNTKRSTFRETSNTYVTMQSNSNHHQCSSLPEEDIFLSKDSATMLISQNSRHSNSGKMLIFKAGSIKSKILNDDETGV</sequence>
<gene>
    <name evidence="16" type="primary">LOC115891040</name>
</gene>
<dbReference type="PROSITE" id="PS00237">
    <property type="entry name" value="G_PROTEIN_RECEP_F1_1"/>
    <property type="match status" value="1"/>
</dbReference>
<evidence type="ECO:0000259" key="14">
    <source>
        <dbReference type="PROSITE" id="PS50262"/>
    </source>
</evidence>
<evidence type="ECO:0000256" key="11">
    <source>
        <dbReference type="ARBA" id="ARBA00023224"/>
    </source>
</evidence>
<protein>
    <submittedName>
        <fullName evidence="16">Neuropeptides capa receptor-like</fullName>
    </submittedName>
</protein>
<evidence type="ECO:0000256" key="2">
    <source>
        <dbReference type="ARBA" id="ARBA00010663"/>
    </source>
</evidence>
<dbReference type="GO" id="GO:0005886">
    <property type="term" value="C:plasma membrane"/>
    <property type="evidence" value="ECO:0007669"/>
    <property type="project" value="UniProtKB-SubCell"/>
</dbReference>
<name>A0A6J2YVJ1_SITOR</name>
<evidence type="ECO:0000256" key="8">
    <source>
        <dbReference type="ARBA" id="ARBA00023157"/>
    </source>
</evidence>
<reference evidence="16" key="1">
    <citation type="submission" date="2025-08" db="UniProtKB">
        <authorList>
            <consortium name="RefSeq"/>
        </authorList>
    </citation>
    <scope>IDENTIFICATION</scope>
    <source>
        <tissue evidence="16">Gonads</tissue>
    </source>
</reference>
<dbReference type="RefSeq" id="XP_030767294.1">
    <property type="nucleotide sequence ID" value="XM_030911434.1"/>
</dbReference>
<dbReference type="Pfam" id="PF00001">
    <property type="entry name" value="7tm_1"/>
    <property type="match status" value="1"/>
</dbReference>
<keyword evidence="8" id="KW-1015">Disulfide bond</keyword>
<dbReference type="InterPro" id="IPR017452">
    <property type="entry name" value="GPCR_Rhodpsn_7TM"/>
</dbReference>
<dbReference type="PANTHER" id="PTHR24243">
    <property type="entry name" value="G-PROTEIN COUPLED RECEPTOR"/>
    <property type="match status" value="1"/>
</dbReference>
<dbReference type="GeneID" id="115891040"/>
<dbReference type="PRINTS" id="PR01565">
    <property type="entry name" value="NEUROMEDINUR"/>
</dbReference>
<feature type="transmembrane region" description="Helical" evidence="13">
    <location>
        <begin position="267"/>
        <end position="287"/>
    </location>
</feature>
<keyword evidence="3" id="KW-1003">Cell membrane</keyword>
<evidence type="ECO:0000256" key="3">
    <source>
        <dbReference type="ARBA" id="ARBA00022475"/>
    </source>
</evidence>
<keyword evidence="7 13" id="KW-0472">Membrane</keyword>
<dbReference type="InterPro" id="IPR000276">
    <property type="entry name" value="GPCR_Rhodpsn"/>
</dbReference>
<comment type="similarity">
    <text evidence="2 12">Belongs to the G-protein coupled receptor 1 family.</text>
</comment>
<dbReference type="SUPFAM" id="SSF81321">
    <property type="entry name" value="Family A G protein-coupled receptor-like"/>
    <property type="match status" value="1"/>
</dbReference>
<evidence type="ECO:0000256" key="13">
    <source>
        <dbReference type="SAM" id="Phobius"/>
    </source>
</evidence>
<dbReference type="FunCoup" id="A0A6J2YVJ1">
    <property type="interactions" value="60"/>
</dbReference>
<feature type="transmembrane region" description="Helical" evidence="13">
    <location>
        <begin position="41"/>
        <end position="66"/>
    </location>
</feature>
<evidence type="ECO:0000256" key="12">
    <source>
        <dbReference type="RuleBase" id="RU000688"/>
    </source>
</evidence>
<dbReference type="CDD" id="cd15134">
    <property type="entry name" value="7tmA_capaR"/>
    <property type="match status" value="1"/>
</dbReference>
<dbReference type="OrthoDB" id="5962705at2759"/>
<dbReference type="PRINTS" id="PR00237">
    <property type="entry name" value="GPCRRHODOPSN"/>
</dbReference>
<keyword evidence="15" id="KW-1185">Reference proteome</keyword>
<keyword evidence="6 12" id="KW-0297">G-protein coupled receptor</keyword>
<dbReference type="InterPro" id="IPR005390">
    <property type="entry name" value="NeuromedU_rcpt"/>
</dbReference>
<evidence type="ECO:0000256" key="6">
    <source>
        <dbReference type="ARBA" id="ARBA00023040"/>
    </source>
</evidence>
<organism evidence="15 16">
    <name type="scientific">Sitophilus oryzae</name>
    <name type="common">Rice weevil</name>
    <name type="synonym">Curculio oryzae</name>
    <dbReference type="NCBI Taxonomy" id="7048"/>
    <lineage>
        <taxon>Eukaryota</taxon>
        <taxon>Metazoa</taxon>
        <taxon>Ecdysozoa</taxon>
        <taxon>Arthropoda</taxon>
        <taxon>Hexapoda</taxon>
        <taxon>Insecta</taxon>
        <taxon>Pterygota</taxon>
        <taxon>Neoptera</taxon>
        <taxon>Endopterygota</taxon>
        <taxon>Coleoptera</taxon>
        <taxon>Polyphaga</taxon>
        <taxon>Cucujiformia</taxon>
        <taxon>Curculionidae</taxon>
        <taxon>Dryophthorinae</taxon>
        <taxon>Sitophilus</taxon>
    </lineage>
</organism>
<feature type="transmembrane region" description="Helical" evidence="13">
    <location>
        <begin position="218"/>
        <end position="240"/>
    </location>
</feature>
<evidence type="ECO:0000256" key="7">
    <source>
        <dbReference type="ARBA" id="ARBA00023136"/>
    </source>
</evidence>
<dbReference type="PROSITE" id="PS50262">
    <property type="entry name" value="G_PROTEIN_RECEP_F1_2"/>
    <property type="match status" value="1"/>
</dbReference>
<dbReference type="Proteomes" id="UP000504635">
    <property type="component" value="Unplaced"/>
</dbReference>
<keyword evidence="10" id="KW-0325">Glycoprotein</keyword>
<evidence type="ECO:0000256" key="9">
    <source>
        <dbReference type="ARBA" id="ARBA00023170"/>
    </source>
</evidence>
<proteinExistence type="inferred from homology"/>
<keyword evidence="11 12" id="KW-0807">Transducer</keyword>
<keyword evidence="9 12" id="KW-0675">Receptor</keyword>
<dbReference type="CTD" id="40393"/>
<dbReference type="AlphaFoldDB" id="A0A6J2YVJ1"/>
<evidence type="ECO:0000256" key="10">
    <source>
        <dbReference type="ARBA" id="ARBA00023180"/>
    </source>
</evidence>
<dbReference type="InParanoid" id="A0A6J2YVJ1"/>
<comment type="subcellular location">
    <subcellularLocation>
        <location evidence="1">Cell membrane</location>
        <topology evidence="1">Multi-pass membrane protein</topology>
    </subcellularLocation>
</comment>
<feature type="transmembrane region" description="Helical" evidence="13">
    <location>
        <begin position="116"/>
        <end position="137"/>
    </location>
</feature>
<accession>A0A6J2YVJ1</accession>
<feature type="transmembrane region" description="Helical" evidence="13">
    <location>
        <begin position="78"/>
        <end position="96"/>
    </location>
</feature>
<evidence type="ECO:0000256" key="5">
    <source>
        <dbReference type="ARBA" id="ARBA00022989"/>
    </source>
</evidence>
<keyword evidence="4 12" id="KW-0812">Transmembrane</keyword>
<feature type="domain" description="G-protein coupled receptors family 1 profile" evidence="14">
    <location>
        <begin position="57"/>
        <end position="328"/>
    </location>
</feature>
<evidence type="ECO:0000256" key="4">
    <source>
        <dbReference type="ARBA" id="ARBA00022692"/>
    </source>
</evidence>
<evidence type="ECO:0000313" key="15">
    <source>
        <dbReference type="Proteomes" id="UP000504635"/>
    </source>
</evidence>
<dbReference type="GO" id="GO:0001607">
    <property type="term" value="F:neuromedin U receptor activity"/>
    <property type="evidence" value="ECO:0007669"/>
    <property type="project" value="InterPro"/>
</dbReference>
<feature type="transmembrane region" description="Helical" evidence="13">
    <location>
        <begin position="158"/>
        <end position="178"/>
    </location>
</feature>
<evidence type="ECO:0000256" key="1">
    <source>
        <dbReference type="ARBA" id="ARBA00004651"/>
    </source>
</evidence>
<evidence type="ECO:0000313" key="16">
    <source>
        <dbReference type="RefSeq" id="XP_030767294.1"/>
    </source>
</evidence>
<dbReference type="Gene3D" id="1.20.1070.10">
    <property type="entry name" value="Rhodopsin 7-helix transmembrane proteins"/>
    <property type="match status" value="1"/>
</dbReference>
<keyword evidence="5 13" id="KW-1133">Transmembrane helix</keyword>
<dbReference type="KEGG" id="soy:115891040"/>
<dbReference type="PANTHER" id="PTHR24243:SF107">
    <property type="entry name" value="NEUROPEPTIDES CAPA RECEPTOR"/>
    <property type="match status" value="1"/>
</dbReference>